<comment type="catalytic activity">
    <reaction evidence="8">
        <text>L-cysteinyl-[protein] + hexadecanoyl-CoA = S-hexadecanoyl-L-cysteinyl-[protein] + CoA</text>
        <dbReference type="Rhea" id="RHEA:36683"/>
        <dbReference type="Rhea" id="RHEA-COMP:10131"/>
        <dbReference type="Rhea" id="RHEA-COMP:11032"/>
        <dbReference type="ChEBI" id="CHEBI:29950"/>
        <dbReference type="ChEBI" id="CHEBI:57287"/>
        <dbReference type="ChEBI" id="CHEBI:57379"/>
        <dbReference type="ChEBI" id="CHEBI:74151"/>
        <dbReference type="EC" id="2.3.1.225"/>
    </reaction>
</comment>
<dbReference type="InterPro" id="IPR036770">
    <property type="entry name" value="Ankyrin_rpt-contain_sf"/>
</dbReference>
<feature type="region of interest" description="Disordered" evidence="9">
    <location>
        <begin position="354"/>
        <end position="382"/>
    </location>
</feature>
<keyword evidence="2 8" id="KW-0812">Transmembrane</keyword>
<dbReference type="PROSITE" id="PS50216">
    <property type="entry name" value="DHHC"/>
    <property type="match status" value="1"/>
</dbReference>
<evidence type="ECO:0000256" key="2">
    <source>
        <dbReference type="ARBA" id="ARBA00022692"/>
    </source>
</evidence>
<evidence type="ECO:0000313" key="12">
    <source>
        <dbReference type="Proteomes" id="UP001301350"/>
    </source>
</evidence>
<keyword evidence="6 8" id="KW-0472">Membrane</keyword>
<dbReference type="Proteomes" id="UP001301350">
    <property type="component" value="Unassembled WGS sequence"/>
</dbReference>
<name>A0AAV9IPI0_CYACA</name>
<dbReference type="PROSITE" id="PS50088">
    <property type="entry name" value="ANK_REPEAT"/>
    <property type="match status" value="3"/>
</dbReference>
<comment type="similarity">
    <text evidence="8">Belongs to the DHHC palmitoyltransferase family.</text>
</comment>
<comment type="caution">
    <text evidence="11">The sequence shown here is derived from an EMBL/GenBank/DDBJ whole genome shotgun (WGS) entry which is preliminary data.</text>
</comment>
<evidence type="ECO:0000256" key="3">
    <source>
        <dbReference type="ARBA" id="ARBA00022737"/>
    </source>
</evidence>
<evidence type="ECO:0000259" key="10">
    <source>
        <dbReference type="Pfam" id="PF01529"/>
    </source>
</evidence>
<dbReference type="PROSITE" id="PS50297">
    <property type="entry name" value="ANK_REP_REGION"/>
    <property type="match status" value="3"/>
</dbReference>
<keyword evidence="5 7" id="KW-0040">ANK repeat</keyword>
<dbReference type="SMART" id="SM00248">
    <property type="entry name" value="ANK"/>
    <property type="match status" value="5"/>
</dbReference>
<keyword evidence="8" id="KW-0808">Transferase</keyword>
<evidence type="ECO:0000256" key="5">
    <source>
        <dbReference type="ARBA" id="ARBA00023043"/>
    </source>
</evidence>
<dbReference type="EMBL" id="JANCYW010000001">
    <property type="protein sequence ID" value="KAK4534148.1"/>
    <property type="molecule type" value="Genomic_DNA"/>
</dbReference>
<keyword evidence="3" id="KW-0677">Repeat</keyword>
<feature type="domain" description="Palmitoyltransferase DHHC" evidence="10">
    <location>
        <begin position="555"/>
        <end position="687"/>
    </location>
</feature>
<dbReference type="AlphaFoldDB" id="A0AAV9IPI0"/>
<dbReference type="GO" id="GO:0019706">
    <property type="term" value="F:protein-cysteine S-palmitoyltransferase activity"/>
    <property type="evidence" value="ECO:0007669"/>
    <property type="project" value="UniProtKB-EC"/>
</dbReference>
<feature type="transmembrane region" description="Helical" evidence="8">
    <location>
        <begin position="425"/>
        <end position="443"/>
    </location>
</feature>
<feature type="repeat" description="ANK" evidence="7">
    <location>
        <begin position="272"/>
        <end position="304"/>
    </location>
</feature>
<reference evidence="11 12" key="1">
    <citation type="submission" date="2022-07" db="EMBL/GenBank/DDBJ databases">
        <title>Genome-wide signatures of adaptation to extreme environments.</title>
        <authorList>
            <person name="Cho C.H."/>
            <person name="Yoon H.S."/>
        </authorList>
    </citation>
    <scope>NUCLEOTIDE SEQUENCE [LARGE SCALE GENOMIC DNA]</scope>
    <source>
        <strain evidence="11 12">DBV 063 E5</strain>
    </source>
</reference>
<evidence type="ECO:0000313" key="11">
    <source>
        <dbReference type="EMBL" id="KAK4534148.1"/>
    </source>
</evidence>
<gene>
    <name evidence="11" type="ORF">CDCA_CDCA01G0173</name>
</gene>
<keyword evidence="12" id="KW-1185">Reference proteome</keyword>
<evidence type="ECO:0000256" key="4">
    <source>
        <dbReference type="ARBA" id="ARBA00022989"/>
    </source>
</evidence>
<dbReference type="InterPro" id="IPR001594">
    <property type="entry name" value="Palmitoyltrfase_DHHC"/>
</dbReference>
<feature type="compositionally biased region" description="Basic and acidic residues" evidence="9">
    <location>
        <begin position="370"/>
        <end position="380"/>
    </location>
</feature>
<dbReference type="InterPro" id="IPR002110">
    <property type="entry name" value="Ankyrin_rpt"/>
</dbReference>
<evidence type="ECO:0000256" key="1">
    <source>
        <dbReference type="ARBA" id="ARBA00004141"/>
    </source>
</evidence>
<feature type="region of interest" description="Disordered" evidence="9">
    <location>
        <begin position="193"/>
        <end position="216"/>
    </location>
</feature>
<keyword evidence="4 8" id="KW-1133">Transmembrane helix</keyword>
<accession>A0AAV9IPI0</accession>
<feature type="repeat" description="ANK" evidence="7">
    <location>
        <begin position="132"/>
        <end position="154"/>
    </location>
</feature>
<keyword evidence="8" id="KW-0012">Acyltransferase</keyword>
<dbReference type="SUPFAM" id="SSF48403">
    <property type="entry name" value="Ankyrin repeat"/>
    <property type="match status" value="1"/>
</dbReference>
<comment type="domain">
    <text evidence="8">The DHHC domain is required for palmitoyltransferase activity.</text>
</comment>
<feature type="compositionally biased region" description="Low complexity" evidence="9">
    <location>
        <begin position="69"/>
        <end position="79"/>
    </location>
</feature>
<dbReference type="Pfam" id="PF12796">
    <property type="entry name" value="Ank_2"/>
    <property type="match status" value="1"/>
</dbReference>
<evidence type="ECO:0000256" key="6">
    <source>
        <dbReference type="ARBA" id="ARBA00023136"/>
    </source>
</evidence>
<evidence type="ECO:0000256" key="7">
    <source>
        <dbReference type="PROSITE-ProRule" id="PRU00023"/>
    </source>
</evidence>
<dbReference type="PANTHER" id="PTHR24161">
    <property type="entry name" value="ANK_REP_REGION DOMAIN-CONTAINING PROTEIN-RELATED"/>
    <property type="match status" value="1"/>
</dbReference>
<feature type="repeat" description="ANK" evidence="7">
    <location>
        <begin position="95"/>
        <end position="127"/>
    </location>
</feature>
<dbReference type="Pfam" id="PF13637">
    <property type="entry name" value="Ank_4"/>
    <property type="match status" value="1"/>
</dbReference>
<proteinExistence type="inferred from homology"/>
<dbReference type="GO" id="GO:0016020">
    <property type="term" value="C:membrane"/>
    <property type="evidence" value="ECO:0007669"/>
    <property type="project" value="UniProtKB-SubCell"/>
</dbReference>
<sequence length="755" mass="83272">METEGGAPAEGQTPLEALFAAVRAGNVVRTEAALASLEARQALEANEMSGIREGTAPQSYWGGLWAATGGGARSSSPGGPALPPTSWLDEARDTDGHTALHWAALEGHTGIVRRLLQAGTSADVRSRGADQLGQTPLMWAVVGGHLEVVRLLVEEAGSDAAAVDARGYSPMVHAVQYGYIDIVHWLSQLGRAPGGRTGRAAEPEGGEDAALAPGYEDPEITATATDEASECVWVRDAEEHTLLHWAAYREQLALVQYLMIYHGLDPNACDASGNTPLHRALQRNHFRVARALLRRGALDTIRNKSGLLPHELAREKGYRWLSAYVLEWSRLGREPPPYSETCIRVLTRNKAKEVHASASGGGSGGGGDDQDARADERDSPRAPPLRARWLSLRRHLSPSLWRLWPRFKARCIYGRYGLRLHGLVYFYYYLIVFSTAMFYRWFVRVHDGVRSSLSTAVNVFIAVNVVASLRTTYGDPGLLERVPEPVLLAMLPSVDLAPQPASTLTTDIDSETFPPKRGDQSHCTLLPPATAAADARARRLLNYLFAALADTRSVNRYFCFSCLNIKPPRAKHCVLLDRCVARYDHYCPWMNNTIGARNHSAFLVWLASLLWLQGTYVYTMMRLVFFTPDYPYGVANVGLAGALRTMPQAFALLACHLVFPVLVLPLAIQQVYLYYVADLTTNESINYERYTYLSERQMRAAMCSRFAWWTQRGLCGCGAAVWSALSGWCRRSVHAGKYRLLGKHKRTDGTGDASV</sequence>
<dbReference type="Pfam" id="PF01529">
    <property type="entry name" value="DHHC"/>
    <property type="match status" value="1"/>
</dbReference>
<evidence type="ECO:0000256" key="8">
    <source>
        <dbReference type="RuleBase" id="RU079119"/>
    </source>
</evidence>
<feature type="transmembrane region" description="Helical" evidence="8">
    <location>
        <begin position="645"/>
        <end position="668"/>
    </location>
</feature>
<feature type="transmembrane region" description="Helical" evidence="8">
    <location>
        <begin position="602"/>
        <end position="625"/>
    </location>
</feature>
<dbReference type="EC" id="2.3.1.225" evidence="8"/>
<dbReference type="Gene3D" id="1.25.40.20">
    <property type="entry name" value="Ankyrin repeat-containing domain"/>
    <property type="match status" value="2"/>
</dbReference>
<evidence type="ECO:0000256" key="9">
    <source>
        <dbReference type="SAM" id="MobiDB-lite"/>
    </source>
</evidence>
<comment type="subcellular location">
    <subcellularLocation>
        <location evidence="1">Membrane</location>
        <topology evidence="1">Multi-pass membrane protein</topology>
    </subcellularLocation>
</comment>
<feature type="region of interest" description="Disordered" evidence="9">
    <location>
        <begin position="69"/>
        <end position="91"/>
    </location>
</feature>
<dbReference type="PANTHER" id="PTHR24161:SF124">
    <property type="entry name" value="TRANSIENT RECEPTOR POTENTIAL CHANNEL PYREXIA"/>
    <property type="match status" value="1"/>
</dbReference>
<protein>
    <recommendedName>
        <fullName evidence="8">Palmitoyltransferase</fullName>
        <ecNumber evidence="8">2.3.1.225</ecNumber>
    </recommendedName>
</protein>
<organism evidence="11 12">
    <name type="scientific">Cyanidium caldarium</name>
    <name type="common">Red alga</name>
    <dbReference type="NCBI Taxonomy" id="2771"/>
    <lineage>
        <taxon>Eukaryota</taxon>
        <taxon>Rhodophyta</taxon>
        <taxon>Bangiophyceae</taxon>
        <taxon>Cyanidiales</taxon>
        <taxon>Cyanidiaceae</taxon>
        <taxon>Cyanidium</taxon>
    </lineage>
</organism>